<feature type="signal peptide" evidence="1">
    <location>
        <begin position="1"/>
        <end position="27"/>
    </location>
</feature>
<reference evidence="2 3" key="1">
    <citation type="submission" date="2020-07" db="EMBL/GenBank/DDBJ databases">
        <title>Taxonomic revisions and descriptions of new bacterial species based on genomic comparisons in the high-G+C-content subgroup of the family Alcaligenaceae.</title>
        <authorList>
            <person name="Szabo A."/>
            <person name="Felfoldi T."/>
        </authorList>
    </citation>
    <scope>NUCLEOTIDE SEQUENCE [LARGE SCALE GENOMIC DNA]</scope>
    <source>
        <strain evidence="2 3">DSM 25264</strain>
    </source>
</reference>
<name>A0A853F571_9BURK</name>
<sequence length="367" mass="39592">MSPANFPLRSSLLLAGMLCLFPGSAQAESRAWFGWSTVQVYPVDPPPVIRQIPDPNAQPAGSPPPARYIPQRYTWQRRDAWRPAPDRVSPASPGLRGALSLRPVVRMPGPIDDATGLPWSVGASSWLFTGEQDFDVSVGSQQIAVPDWGREARLGGINIAGAPGQDADSVWRYSVALGALDEAVDQSQGDLSYGKGAGHAFVSYGLEPGLTLQSQMGVAPGLVNTGVGGEYQTDWGAWTAGVARASAGLYKGWRFQTEYRVSVLDDIELSWLNERLTPGYADLSTYGGTPGGGATRQQWSATVPTGRWGDISGTFESLDRSAASPVRSFGFTQQFWYSPNLRVGLRAQREFESGDYDVGIRFSIPVF</sequence>
<evidence type="ECO:0000313" key="2">
    <source>
        <dbReference type="EMBL" id="NYT35654.1"/>
    </source>
</evidence>
<evidence type="ECO:0000256" key="1">
    <source>
        <dbReference type="SAM" id="SignalP"/>
    </source>
</evidence>
<evidence type="ECO:0000313" key="3">
    <source>
        <dbReference type="Proteomes" id="UP000580517"/>
    </source>
</evidence>
<gene>
    <name evidence="2" type="ORF">H0A68_02120</name>
</gene>
<organism evidence="2 3">
    <name type="scientific">Allopusillimonas soli</name>
    <dbReference type="NCBI Taxonomy" id="659016"/>
    <lineage>
        <taxon>Bacteria</taxon>
        <taxon>Pseudomonadati</taxon>
        <taxon>Pseudomonadota</taxon>
        <taxon>Betaproteobacteria</taxon>
        <taxon>Burkholderiales</taxon>
        <taxon>Alcaligenaceae</taxon>
        <taxon>Allopusillimonas</taxon>
    </lineage>
</organism>
<dbReference type="Proteomes" id="UP000580517">
    <property type="component" value="Unassembled WGS sequence"/>
</dbReference>
<dbReference type="OrthoDB" id="8676179at2"/>
<dbReference type="AlphaFoldDB" id="A0A853F571"/>
<comment type="caution">
    <text evidence="2">The sequence shown here is derived from an EMBL/GenBank/DDBJ whole genome shotgun (WGS) entry which is preliminary data.</text>
</comment>
<dbReference type="EMBL" id="JACCEW010000001">
    <property type="protein sequence ID" value="NYT35654.1"/>
    <property type="molecule type" value="Genomic_DNA"/>
</dbReference>
<evidence type="ECO:0008006" key="4">
    <source>
        <dbReference type="Google" id="ProtNLM"/>
    </source>
</evidence>
<keyword evidence="1" id="KW-0732">Signal</keyword>
<protein>
    <recommendedName>
        <fullName evidence="4">Transporter</fullName>
    </recommendedName>
</protein>
<dbReference type="RefSeq" id="WP_129967581.1">
    <property type="nucleotide sequence ID" value="NZ_JACCEW010000001.1"/>
</dbReference>
<proteinExistence type="predicted"/>
<keyword evidence="3" id="KW-1185">Reference proteome</keyword>
<feature type="chain" id="PRO_5032880231" description="Transporter" evidence="1">
    <location>
        <begin position="28"/>
        <end position="367"/>
    </location>
</feature>
<accession>A0A853F571</accession>